<evidence type="ECO:0000256" key="1">
    <source>
        <dbReference type="ARBA" id="ARBA00006066"/>
    </source>
</evidence>
<dbReference type="UniPathway" id="UPA00196"/>
<dbReference type="InterPro" id="IPR003737">
    <property type="entry name" value="GlcNAc_PI_deacetylase-related"/>
</dbReference>
<keyword evidence="3" id="KW-1133">Transmembrane helix</keyword>
<gene>
    <name evidence="4" type="ORF">G2W53_032041</name>
</gene>
<dbReference type="OrthoDB" id="440160at2759"/>
<sequence>MAWILVAGSILFVWIISLCKVILMSHMTNRNSFKRNGKALQKRNVLLVIAHPDDESMFFTPTINFLTSRGHNVRMFCLSIGDADNKGNVRKQELYQACATLKVPMQQVKVVDHPDLQDGFGKVWNHNILANLVKEEIRRHTIDMIITFDNYGVSGHCNHRDVHYGVRTSVNSFSYGISRKLLHDNPYGDIEAWELVSTNILRKYSGPIDIWFSMFVAMMHSNGTIQFLVNEHSHRSFLAMAQHSSQWVWFRKFFVAMSSYTYMNTLRKI</sequence>
<comment type="caution">
    <text evidence="4">The sequence shown here is derived from an EMBL/GenBank/DDBJ whole genome shotgun (WGS) entry which is preliminary data.</text>
</comment>
<dbReference type="PANTHER" id="PTHR12993:SF11">
    <property type="entry name" value="N-ACETYLGLUCOSAMINYL-PHOSPHATIDYLINOSITOL DE-N-ACETYLASE"/>
    <property type="match status" value="1"/>
</dbReference>
<organism evidence="4 5">
    <name type="scientific">Senna tora</name>
    <dbReference type="NCBI Taxonomy" id="362788"/>
    <lineage>
        <taxon>Eukaryota</taxon>
        <taxon>Viridiplantae</taxon>
        <taxon>Streptophyta</taxon>
        <taxon>Embryophyta</taxon>
        <taxon>Tracheophyta</taxon>
        <taxon>Spermatophyta</taxon>
        <taxon>Magnoliopsida</taxon>
        <taxon>eudicotyledons</taxon>
        <taxon>Gunneridae</taxon>
        <taxon>Pentapetalae</taxon>
        <taxon>rosids</taxon>
        <taxon>fabids</taxon>
        <taxon>Fabales</taxon>
        <taxon>Fabaceae</taxon>
        <taxon>Caesalpinioideae</taxon>
        <taxon>Cassia clade</taxon>
        <taxon>Senna</taxon>
    </lineage>
</organism>
<dbReference type="SUPFAM" id="SSF102588">
    <property type="entry name" value="LmbE-like"/>
    <property type="match status" value="1"/>
</dbReference>
<dbReference type="GO" id="GO:0016020">
    <property type="term" value="C:membrane"/>
    <property type="evidence" value="ECO:0007669"/>
    <property type="project" value="GOC"/>
</dbReference>
<feature type="transmembrane region" description="Helical" evidence="3">
    <location>
        <begin position="6"/>
        <end position="25"/>
    </location>
</feature>
<accession>A0A834SY39</accession>
<evidence type="ECO:0000313" key="4">
    <source>
        <dbReference type="EMBL" id="KAF7811065.1"/>
    </source>
</evidence>
<comment type="similarity">
    <text evidence="1">Belongs to the PIGL family.</text>
</comment>
<dbReference type="Proteomes" id="UP000634136">
    <property type="component" value="Unassembled WGS sequence"/>
</dbReference>
<reference evidence="4" key="1">
    <citation type="submission" date="2020-09" db="EMBL/GenBank/DDBJ databases">
        <title>Genome-Enabled Discovery of Anthraquinone Biosynthesis in Senna tora.</title>
        <authorList>
            <person name="Kang S.-H."/>
            <person name="Pandey R.P."/>
            <person name="Lee C.-M."/>
            <person name="Sim J.-S."/>
            <person name="Jeong J.-T."/>
            <person name="Choi B.-S."/>
            <person name="Jung M."/>
            <person name="Ginzburg D."/>
            <person name="Zhao K."/>
            <person name="Won S.Y."/>
            <person name="Oh T.-J."/>
            <person name="Yu Y."/>
            <person name="Kim N.-H."/>
            <person name="Lee O.R."/>
            <person name="Lee T.-H."/>
            <person name="Bashyal P."/>
            <person name="Kim T.-S."/>
            <person name="Lee W.-H."/>
            <person name="Kawkins C."/>
            <person name="Kim C.-K."/>
            <person name="Kim J.S."/>
            <person name="Ahn B.O."/>
            <person name="Rhee S.Y."/>
            <person name="Sohng J.K."/>
        </authorList>
    </citation>
    <scope>NUCLEOTIDE SEQUENCE</scope>
    <source>
        <tissue evidence="4">Leaf</tissue>
    </source>
</reference>
<keyword evidence="3" id="KW-0812">Transmembrane</keyword>
<keyword evidence="3" id="KW-0472">Membrane</keyword>
<evidence type="ECO:0000313" key="5">
    <source>
        <dbReference type="Proteomes" id="UP000634136"/>
    </source>
</evidence>
<dbReference type="InterPro" id="IPR024078">
    <property type="entry name" value="LmbE-like_dom_sf"/>
</dbReference>
<dbReference type="Pfam" id="PF02585">
    <property type="entry name" value="PIG-L"/>
    <property type="match status" value="1"/>
</dbReference>
<protein>
    <recommendedName>
        <fullName evidence="2">N-acetylglucosaminylphosphatidylinositol deacetylase</fullName>
        <ecNumber evidence="2">3.5.1.89</ecNumber>
    </recommendedName>
</protein>
<dbReference type="EC" id="3.5.1.89" evidence="2"/>
<dbReference type="GO" id="GO:0005783">
    <property type="term" value="C:endoplasmic reticulum"/>
    <property type="evidence" value="ECO:0007669"/>
    <property type="project" value="TreeGrafter"/>
</dbReference>
<keyword evidence="5" id="KW-1185">Reference proteome</keyword>
<evidence type="ECO:0000256" key="2">
    <source>
        <dbReference type="ARBA" id="ARBA00012176"/>
    </source>
</evidence>
<dbReference type="EMBL" id="JAAIUW010000010">
    <property type="protein sequence ID" value="KAF7811065.1"/>
    <property type="molecule type" value="Genomic_DNA"/>
</dbReference>
<dbReference type="GO" id="GO:0006506">
    <property type="term" value="P:GPI anchor biosynthetic process"/>
    <property type="evidence" value="ECO:0007669"/>
    <property type="project" value="UniProtKB-UniPathway"/>
</dbReference>
<dbReference type="Gene3D" id="3.40.50.10320">
    <property type="entry name" value="LmbE-like"/>
    <property type="match status" value="1"/>
</dbReference>
<name>A0A834SY39_9FABA</name>
<dbReference type="GO" id="GO:0000225">
    <property type="term" value="F:N-acetylglucosaminylphosphatidylinositol deacetylase activity"/>
    <property type="evidence" value="ECO:0007669"/>
    <property type="project" value="UniProtKB-EC"/>
</dbReference>
<evidence type="ECO:0000256" key="3">
    <source>
        <dbReference type="SAM" id="Phobius"/>
    </source>
</evidence>
<proteinExistence type="inferred from homology"/>
<dbReference type="PANTHER" id="PTHR12993">
    <property type="entry name" value="N-ACETYLGLUCOSAMINYL-PHOSPHATIDYLINOSITOL DE-N-ACETYLASE-RELATED"/>
    <property type="match status" value="1"/>
</dbReference>
<dbReference type="AlphaFoldDB" id="A0A834SY39"/>